<organism evidence="2 3">
    <name type="scientific">Dryococelus australis</name>
    <dbReference type="NCBI Taxonomy" id="614101"/>
    <lineage>
        <taxon>Eukaryota</taxon>
        <taxon>Metazoa</taxon>
        <taxon>Ecdysozoa</taxon>
        <taxon>Arthropoda</taxon>
        <taxon>Hexapoda</taxon>
        <taxon>Insecta</taxon>
        <taxon>Pterygota</taxon>
        <taxon>Neoptera</taxon>
        <taxon>Polyneoptera</taxon>
        <taxon>Phasmatodea</taxon>
        <taxon>Verophasmatodea</taxon>
        <taxon>Anareolatae</taxon>
        <taxon>Phasmatidae</taxon>
        <taxon>Eurycanthinae</taxon>
        <taxon>Dryococelus</taxon>
    </lineage>
</organism>
<keyword evidence="3" id="KW-1185">Reference proteome</keyword>
<feature type="region of interest" description="Disordered" evidence="1">
    <location>
        <begin position="338"/>
        <end position="359"/>
    </location>
</feature>
<evidence type="ECO:0000313" key="2">
    <source>
        <dbReference type="EMBL" id="KAJ8890948.1"/>
    </source>
</evidence>
<evidence type="ECO:0000313" key="3">
    <source>
        <dbReference type="Proteomes" id="UP001159363"/>
    </source>
</evidence>
<reference evidence="2 3" key="1">
    <citation type="submission" date="2023-02" db="EMBL/GenBank/DDBJ databases">
        <title>LHISI_Scaffold_Assembly.</title>
        <authorList>
            <person name="Stuart O.P."/>
            <person name="Cleave R."/>
            <person name="Magrath M.J.L."/>
            <person name="Mikheyev A.S."/>
        </authorList>
    </citation>
    <scope>NUCLEOTIDE SEQUENCE [LARGE SCALE GENOMIC DNA]</scope>
    <source>
        <strain evidence="2">Daus_M_001</strain>
        <tissue evidence="2">Leg muscle</tissue>
    </source>
</reference>
<evidence type="ECO:0000256" key="1">
    <source>
        <dbReference type="SAM" id="MobiDB-lite"/>
    </source>
</evidence>
<gene>
    <name evidence="2" type="ORF">PR048_010457</name>
</gene>
<sequence length="861" mass="97475">MLNNIAIFGKVDCFCGGCDAMYEEPPSVDWNFYDQTCIKLRRSRVAEQCPANGGAVDEEGVGRIGQLLGRRSSLTSGMHCRWPSRMRVQRFILYHLIHSTSINKLVSLEVWCKDFYRTFHCTVQHHCGCKEKANFEYDRFIQLSVTAGTLEIISGGNDACNMDNGRKVHANGNFWGGNDACNMDNGRKVHANALFVVFWYTCNLEEATRILCVLWANINMANVKRANNDTAVASRQYYTIPHSVEARARSAIAAGIRASMTPIMAFPLLYGQISYQVCFRAYGAPRGYYLKRVGKETEKDASILIIHPAGVCSGPYTTQTVAAFVSLCGLRKFPSPDRKEHIAQRSGRPARPGAKKKEQHRARAFIFSPIHQKENCDITREGKKGVGTEQKRRAVSMLASHQKEPGLIPCRVTPGYYHVAIVPDDATSWRVFLGISRFPRRCIPALLHPQLISPSSAFKISLLRAAQIFRLESTPSSSPLLPWVGQTNYLHYYLYSAVKWAVDRILTLAMQARKEIALSRFTLAMQAWENRRFSSYILNSQLPNPPILRHFMSPLNAEGIAILGKLTTAKAMLLDTEIRPAELWRNINEAKIALPSALFIFTMVIPEHLFANVSIWRWWENAKENFPLLFLRLGAASVCWYRLKCVRDTMPPEERRQYDIRRALSHASESQQGTLPEQSGTLPFCNQSVPTLRAMRSHASFSAWGPATPLIVAWDSARMLRPVKSEEVLQKRELCMHASRVRLGIKLKMALVSNKWSDRSCLIPLPPPHLSDHIFSYLEHYLPRRCITLTLQPFKSIIQNVSLAETILPRYVPPPPPTPSQESAFFRDKSCLGYAPLHPRPFVQQKNCPPTKYPLDQQILN</sequence>
<accession>A0ABQ9I4S1</accession>
<dbReference type="EMBL" id="JARBHB010000003">
    <property type="protein sequence ID" value="KAJ8890948.1"/>
    <property type="molecule type" value="Genomic_DNA"/>
</dbReference>
<proteinExistence type="predicted"/>
<dbReference type="Proteomes" id="UP001159363">
    <property type="component" value="Chromosome 3"/>
</dbReference>
<name>A0ABQ9I4S1_9NEOP</name>
<protein>
    <submittedName>
        <fullName evidence="2">Uncharacterized protein</fullName>
    </submittedName>
</protein>
<comment type="caution">
    <text evidence="2">The sequence shown here is derived from an EMBL/GenBank/DDBJ whole genome shotgun (WGS) entry which is preliminary data.</text>
</comment>